<reference evidence="1" key="1">
    <citation type="journal article" date="2020" name="Stud. Mycol.">
        <title>101 Dothideomycetes genomes: a test case for predicting lifestyles and emergence of pathogens.</title>
        <authorList>
            <person name="Haridas S."/>
            <person name="Albert R."/>
            <person name="Binder M."/>
            <person name="Bloem J."/>
            <person name="Labutti K."/>
            <person name="Salamov A."/>
            <person name="Andreopoulos B."/>
            <person name="Baker S."/>
            <person name="Barry K."/>
            <person name="Bills G."/>
            <person name="Bluhm B."/>
            <person name="Cannon C."/>
            <person name="Castanera R."/>
            <person name="Culley D."/>
            <person name="Daum C."/>
            <person name="Ezra D."/>
            <person name="Gonzalez J."/>
            <person name="Henrissat B."/>
            <person name="Kuo A."/>
            <person name="Liang C."/>
            <person name="Lipzen A."/>
            <person name="Lutzoni F."/>
            <person name="Magnuson J."/>
            <person name="Mondo S."/>
            <person name="Nolan M."/>
            <person name="Ohm R."/>
            <person name="Pangilinan J."/>
            <person name="Park H.-J."/>
            <person name="Ramirez L."/>
            <person name="Alfaro M."/>
            <person name="Sun H."/>
            <person name="Tritt A."/>
            <person name="Yoshinaga Y."/>
            <person name="Zwiers L.-H."/>
            <person name="Turgeon B."/>
            <person name="Goodwin S."/>
            <person name="Spatafora J."/>
            <person name="Crous P."/>
            <person name="Grigoriev I."/>
        </authorList>
    </citation>
    <scope>NUCLEOTIDE SEQUENCE</scope>
    <source>
        <strain evidence="1">CBS 130266</strain>
    </source>
</reference>
<proteinExistence type="predicted"/>
<keyword evidence="2" id="KW-1185">Reference proteome</keyword>
<evidence type="ECO:0000313" key="1">
    <source>
        <dbReference type="EMBL" id="KAF2432492.1"/>
    </source>
</evidence>
<sequence>MLQNFVAAERPEQETTLCSLAFSLVMANNQKAYCPHDMESKLQAGYQDGFAAFEGCRIRNKVLFGVLAEIS</sequence>
<dbReference type="EMBL" id="MU007025">
    <property type="protein sequence ID" value="KAF2432492.1"/>
    <property type="molecule type" value="Genomic_DNA"/>
</dbReference>
<dbReference type="OrthoDB" id="4505928at2759"/>
<comment type="caution">
    <text evidence="1">The sequence shown here is derived from an EMBL/GenBank/DDBJ whole genome shotgun (WGS) entry which is preliminary data.</text>
</comment>
<accession>A0A9P4NVI4</accession>
<evidence type="ECO:0000313" key="2">
    <source>
        <dbReference type="Proteomes" id="UP000800235"/>
    </source>
</evidence>
<gene>
    <name evidence="1" type="ORF">EJ08DRAFT_585236</name>
</gene>
<dbReference type="Proteomes" id="UP000800235">
    <property type="component" value="Unassembled WGS sequence"/>
</dbReference>
<organism evidence="1 2">
    <name type="scientific">Tothia fuscella</name>
    <dbReference type="NCBI Taxonomy" id="1048955"/>
    <lineage>
        <taxon>Eukaryota</taxon>
        <taxon>Fungi</taxon>
        <taxon>Dikarya</taxon>
        <taxon>Ascomycota</taxon>
        <taxon>Pezizomycotina</taxon>
        <taxon>Dothideomycetes</taxon>
        <taxon>Pleosporomycetidae</taxon>
        <taxon>Venturiales</taxon>
        <taxon>Cylindrosympodiaceae</taxon>
        <taxon>Tothia</taxon>
    </lineage>
</organism>
<protein>
    <submittedName>
        <fullName evidence="1">Uncharacterized protein</fullName>
    </submittedName>
</protein>
<name>A0A9P4NVI4_9PEZI</name>
<dbReference type="AlphaFoldDB" id="A0A9P4NVI4"/>